<dbReference type="PANTHER" id="PTHR40265:SF1">
    <property type="entry name" value="GLYOXALASE-LIKE DOMAIN-CONTAINING PROTEIN"/>
    <property type="match status" value="1"/>
</dbReference>
<organism evidence="2 3">
    <name type="scientific">Robbsia andropogonis</name>
    <dbReference type="NCBI Taxonomy" id="28092"/>
    <lineage>
        <taxon>Bacteria</taxon>
        <taxon>Pseudomonadati</taxon>
        <taxon>Pseudomonadota</taxon>
        <taxon>Betaproteobacteria</taxon>
        <taxon>Burkholderiales</taxon>
        <taxon>Burkholderiaceae</taxon>
        <taxon>Robbsia</taxon>
    </lineage>
</organism>
<dbReference type="AlphaFoldDB" id="A0A0F5K2L1"/>
<dbReference type="RefSeq" id="WP_046152694.1">
    <property type="nucleotide sequence ID" value="NZ_CADFGU010000001.1"/>
</dbReference>
<dbReference type="Proteomes" id="UP000033618">
    <property type="component" value="Unassembled WGS sequence"/>
</dbReference>
<dbReference type="InterPro" id="IPR029068">
    <property type="entry name" value="Glyas_Bleomycin-R_OHBP_Dase"/>
</dbReference>
<evidence type="ECO:0000259" key="1">
    <source>
        <dbReference type="Pfam" id="PF13468"/>
    </source>
</evidence>
<accession>A0A0F5K2L1</accession>
<gene>
    <name evidence="2" type="ORF">WM40_08715</name>
</gene>
<dbReference type="OrthoDB" id="9812467at2"/>
<evidence type="ECO:0000313" key="3">
    <source>
        <dbReference type="Proteomes" id="UP000033618"/>
    </source>
</evidence>
<protein>
    <recommendedName>
        <fullName evidence="1">Glyoxalase-like domain-containing protein</fullName>
    </recommendedName>
</protein>
<evidence type="ECO:0000313" key="2">
    <source>
        <dbReference type="EMBL" id="KKB63787.1"/>
    </source>
</evidence>
<dbReference type="SUPFAM" id="SSF54593">
    <property type="entry name" value="Glyoxalase/Bleomycin resistance protein/Dihydroxybiphenyl dioxygenase"/>
    <property type="match status" value="1"/>
</dbReference>
<proteinExistence type="predicted"/>
<dbReference type="Pfam" id="PF13468">
    <property type="entry name" value="Glyoxalase_3"/>
    <property type="match status" value="1"/>
</dbReference>
<dbReference type="Gene3D" id="3.10.180.10">
    <property type="entry name" value="2,3-Dihydroxybiphenyl 1,2-Dioxygenase, domain 1"/>
    <property type="match status" value="1"/>
</dbReference>
<reference evidence="2 3" key="1">
    <citation type="submission" date="2015-03" db="EMBL/GenBank/DDBJ databases">
        <title>Draft Genome Sequence of Burkholderia andropogonis type strain ICMP2807, isolated from Sorghum bicolor.</title>
        <authorList>
            <person name="Lopes-Santos L."/>
            <person name="Castro D.B."/>
            <person name="Ottoboni L.M."/>
            <person name="Park D."/>
            <person name="Weirc B.S."/>
            <person name="Destefano S.A."/>
        </authorList>
    </citation>
    <scope>NUCLEOTIDE SEQUENCE [LARGE SCALE GENOMIC DNA]</scope>
    <source>
        <strain evidence="2 3">ICMP2807</strain>
    </source>
</reference>
<dbReference type="STRING" id="28092.WM40_08715"/>
<dbReference type="PANTHER" id="PTHR40265">
    <property type="entry name" value="BLL2707 PROTEIN"/>
    <property type="match status" value="1"/>
</dbReference>
<dbReference type="EMBL" id="LAQU01000007">
    <property type="protein sequence ID" value="KKB63787.1"/>
    <property type="molecule type" value="Genomic_DNA"/>
</dbReference>
<keyword evidence="3" id="KW-1185">Reference proteome</keyword>
<comment type="caution">
    <text evidence="2">The sequence shown here is derived from an EMBL/GenBank/DDBJ whole genome shotgun (WGS) entry which is preliminary data.</text>
</comment>
<sequence length="309" mass="33621">MQLDHLVINTRFHTDDAAAQCAALGFTLTPRGRHTLGSINHLVMFDNHYLELIGLPTDGGNLRDEVLSSPFGIDGLVFQTDAPERTASDVAAHGFTLGPVQRFSRPVEIDGLHRDATFVTVRLQPGQVDAGRVYYCQHLTPELVWRSQWLTHENGVQRIIALTVVGHDPAALRRQYTQLGGNIETRVHADSASSRSMTSDAAFLIRVTDPGSFAMRFGDVAQYAPTLAPMPGAARHLPEDPSALRPGFFGAITFHAEAPITLARRAQAAGLPFFIDGLSIEDLHSAHADAACRVVVALPAFSTLLEFQK</sequence>
<name>A0A0F5K2L1_9BURK</name>
<dbReference type="PATRIC" id="fig|28092.6.peg.2059"/>
<dbReference type="InterPro" id="IPR025870">
    <property type="entry name" value="Glyoxalase-like_dom"/>
</dbReference>
<feature type="domain" description="Glyoxalase-like" evidence="1">
    <location>
        <begin position="3"/>
        <end position="179"/>
    </location>
</feature>